<dbReference type="EMBL" id="PIPQ01000001">
    <property type="protein sequence ID" value="RUO44288.1"/>
    <property type="molecule type" value="Genomic_DNA"/>
</dbReference>
<gene>
    <name evidence="2" type="ORF">CWE15_03715</name>
</gene>
<keyword evidence="1" id="KW-1133">Transmembrane helix</keyword>
<accession>A0A432XA59</accession>
<sequence>MQNETLQLAQILSRTWWVLLLRGVFAILFGVVAWTMPEASVAILLIVFGVYVLADGVIGVVAAISGRKEREHWWALLVWALLGVLVGVLTLINPALTAIALMFYIAIWAIGTGILQVVLALRLRKEIQGEWLLVLGGILSVALGVFLMAQPMMGAIALLWVIATYAIIFGGVFVVLAFKARAFGKRVSF</sequence>
<feature type="transmembrane region" description="Helical" evidence="1">
    <location>
        <begin position="42"/>
        <end position="66"/>
    </location>
</feature>
<dbReference type="Proteomes" id="UP000286976">
    <property type="component" value="Unassembled WGS sequence"/>
</dbReference>
<evidence type="ECO:0000313" key="2">
    <source>
        <dbReference type="EMBL" id="RUO44288.1"/>
    </source>
</evidence>
<feature type="transmembrane region" description="Helical" evidence="1">
    <location>
        <begin position="16"/>
        <end position="36"/>
    </location>
</feature>
<dbReference type="InterPro" id="IPR052712">
    <property type="entry name" value="Acid_resist_chaperone_HdeD"/>
</dbReference>
<feature type="transmembrane region" description="Helical" evidence="1">
    <location>
        <begin position="155"/>
        <end position="178"/>
    </location>
</feature>
<dbReference type="RefSeq" id="WP_126756690.1">
    <property type="nucleotide sequence ID" value="NZ_PIPQ01000001.1"/>
</dbReference>
<dbReference type="GO" id="GO:0005886">
    <property type="term" value="C:plasma membrane"/>
    <property type="evidence" value="ECO:0007669"/>
    <property type="project" value="TreeGrafter"/>
</dbReference>
<protein>
    <recommendedName>
        <fullName evidence="4">HdeD family acid-resistance protein</fullName>
    </recommendedName>
</protein>
<proteinExistence type="predicted"/>
<dbReference type="InterPro" id="IPR005325">
    <property type="entry name" value="DUF308_memb"/>
</dbReference>
<evidence type="ECO:0000313" key="3">
    <source>
        <dbReference type="Proteomes" id="UP000286976"/>
    </source>
</evidence>
<evidence type="ECO:0000256" key="1">
    <source>
        <dbReference type="SAM" id="Phobius"/>
    </source>
</evidence>
<feature type="transmembrane region" description="Helical" evidence="1">
    <location>
        <begin position="73"/>
        <end position="92"/>
    </location>
</feature>
<dbReference type="PANTHER" id="PTHR34989">
    <property type="entry name" value="PROTEIN HDED"/>
    <property type="match status" value="1"/>
</dbReference>
<reference evidence="2 3" key="1">
    <citation type="journal article" date="2011" name="Front. Microbiol.">
        <title>Genomic signatures of strain selection and enhancement in Bacillus atrophaeus var. globigii, a historical biowarfare simulant.</title>
        <authorList>
            <person name="Gibbons H.S."/>
            <person name="Broomall S.M."/>
            <person name="McNew L.A."/>
            <person name="Daligault H."/>
            <person name="Chapman C."/>
            <person name="Bruce D."/>
            <person name="Karavis M."/>
            <person name="Krepps M."/>
            <person name="McGregor P.A."/>
            <person name="Hong C."/>
            <person name="Park K.H."/>
            <person name="Akmal A."/>
            <person name="Feldman A."/>
            <person name="Lin J.S."/>
            <person name="Chang W.E."/>
            <person name="Higgs B.W."/>
            <person name="Demirev P."/>
            <person name="Lindquist J."/>
            <person name="Liem A."/>
            <person name="Fochler E."/>
            <person name="Read T.D."/>
            <person name="Tapia R."/>
            <person name="Johnson S."/>
            <person name="Bishop-Lilly K.A."/>
            <person name="Detter C."/>
            <person name="Han C."/>
            <person name="Sozhamannan S."/>
            <person name="Rosenzweig C.N."/>
            <person name="Skowronski E.W."/>
        </authorList>
    </citation>
    <scope>NUCLEOTIDE SEQUENCE [LARGE SCALE GENOMIC DNA]</scope>
    <source>
        <strain evidence="2 3">AIT1</strain>
    </source>
</reference>
<keyword evidence="1" id="KW-0812">Transmembrane</keyword>
<keyword evidence="1" id="KW-0472">Membrane</keyword>
<comment type="caution">
    <text evidence="2">The sequence shown here is derived from an EMBL/GenBank/DDBJ whole genome shotgun (WGS) entry which is preliminary data.</text>
</comment>
<evidence type="ECO:0008006" key="4">
    <source>
        <dbReference type="Google" id="ProtNLM"/>
    </source>
</evidence>
<dbReference type="Pfam" id="PF03729">
    <property type="entry name" value="DUF308"/>
    <property type="match status" value="2"/>
</dbReference>
<name>A0A432XA59_9GAMM</name>
<feature type="transmembrane region" description="Helical" evidence="1">
    <location>
        <begin position="98"/>
        <end position="119"/>
    </location>
</feature>
<dbReference type="PANTHER" id="PTHR34989:SF1">
    <property type="entry name" value="PROTEIN HDED"/>
    <property type="match status" value="1"/>
</dbReference>
<dbReference type="AlphaFoldDB" id="A0A432XA59"/>
<keyword evidence="3" id="KW-1185">Reference proteome</keyword>
<feature type="transmembrane region" description="Helical" evidence="1">
    <location>
        <begin position="131"/>
        <end position="149"/>
    </location>
</feature>
<dbReference type="OrthoDB" id="193343at2"/>
<organism evidence="2 3">
    <name type="scientific">Aliidiomarina taiwanensis</name>
    <dbReference type="NCBI Taxonomy" id="946228"/>
    <lineage>
        <taxon>Bacteria</taxon>
        <taxon>Pseudomonadati</taxon>
        <taxon>Pseudomonadota</taxon>
        <taxon>Gammaproteobacteria</taxon>
        <taxon>Alteromonadales</taxon>
        <taxon>Idiomarinaceae</taxon>
        <taxon>Aliidiomarina</taxon>
    </lineage>
</organism>